<evidence type="ECO:0000313" key="3">
    <source>
        <dbReference type="Proteomes" id="UP000826188"/>
    </source>
</evidence>
<accession>A0ABS6WYW7</accession>
<gene>
    <name evidence="2" type="ORF">KYK14_06700</name>
</gene>
<keyword evidence="1" id="KW-1133">Transmembrane helix</keyword>
<keyword evidence="1" id="KW-0472">Membrane</keyword>
<dbReference type="RefSeq" id="WP_219157985.1">
    <property type="nucleotide sequence ID" value="NZ_JAHWGL010000017.1"/>
</dbReference>
<name>A0ABS6WYW7_9BACT</name>
<dbReference type="EMBL" id="JAHWGL010000017">
    <property type="protein sequence ID" value="MBW3128231.1"/>
    <property type="molecule type" value="Genomic_DNA"/>
</dbReference>
<evidence type="ECO:0000256" key="1">
    <source>
        <dbReference type="SAM" id="Phobius"/>
    </source>
</evidence>
<keyword evidence="3" id="KW-1185">Reference proteome</keyword>
<evidence type="ECO:0000313" key="2">
    <source>
        <dbReference type="EMBL" id="MBW3128231.1"/>
    </source>
</evidence>
<protein>
    <submittedName>
        <fullName evidence="2">DUF3592 domain-containing protein</fullName>
    </submittedName>
</protein>
<dbReference type="Proteomes" id="UP000826188">
    <property type="component" value="Unassembled WGS sequence"/>
</dbReference>
<feature type="transmembrane region" description="Helical" evidence="1">
    <location>
        <begin position="81"/>
        <end position="101"/>
    </location>
</feature>
<organism evidence="2 3">
    <name type="scientific">Hymenobacter profundi</name>
    <dbReference type="NCBI Taxonomy" id="1982110"/>
    <lineage>
        <taxon>Bacteria</taxon>
        <taxon>Pseudomonadati</taxon>
        <taxon>Bacteroidota</taxon>
        <taxon>Cytophagia</taxon>
        <taxon>Cytophagales</taxon>
        <taxon>Hymenobacteraceae</taxon>
        <taxon>Hymenobacter</taxon>
    </lineage>
</organism>
<reference evidence="2 3" key="1">
    <citation type="submission" date="2021-07" db="EMBL/GenBank/DDBJ databases">
        <title>Hymenobacter profundi sp. nov., isolated from deep-sea water.</title>
        <authorList>
            <person name="Kim M.K."/>
        </authorList>
    </citation>
    <scope>NUCLEOTIDE SEQUENCE [LARGE SCALE GENOMIC DNA]</scope>
    <source>
        <strain evidence="2 3">M2</strain>
    </source>
</reference>
<sequence length="103" mass="11646">MRGLRTTGVIINFIEDNSGDNSTFKPVVSFETQDHISVTATSWYGTEEAASFFHKGEKVDILYLPLKPQTILIVGYDTGGLLMQFFFFFLPALCILLLHFYNS</sequence>
<proteinExistence type="predicted"/>
<keyword evidence="1" id="KW-0812">Transmembrane</keyword>
<comment type="caution">
    <text evidence="2">The sequence shown here is derived from an EMBL/GenBank/DDBJ whole genome shotgun (WGS) entry which is preliminary data.</text>
</comment>